<dbReference type="AlphaFoldDB" id="A0A0R1ZJH6"/>
<gene>
    <name evidence="2" type="ORF">FC18_GL001575</name>
</gene>
<accession>A0A0R1ZJH6</accession>
<proteinExistence type="predicted"/>
<reference evidence="2 3" key="1">
    <citation type="journal article" date="2015" name="Genome Announc.">
        <title>Expanding the biotechnology potential of lactobacilli through comparative genomics of 213 strains and associated genera.</title>
        <authorList>
            <person name="Sun Z."/>
            <person name="Harris H.M."/>
            <person name="McCann A."/>
            <person name="Guo C."/>
            <person name="Argimon S."/>
            <person name="Zhang W."/>
            <person name="Yang X."/>
            <person name="Jeffery I.B."/>
            <person name="Cooney J.C."/>
            <person name="Kagawa T.F."/>
            <person name="Liu W."/>
            <person name="Song Y."/>
            <person name="Salvetti E."/>
            <person name="Wrobel A."/>
            <person name="Rasinkangas P."/>
            <person name="Parkhill J."/>
            <person name="Rea M.C."/>
            <person name="O'Sullivan O."/>
            <person name="Ritari J."/>
            <person name="Douillard F.P."/>
            <person name="Paul Ross R."/>
            <person name="Yang R."/>
            <person name="Briner A.E."/>
            <person name="Felis G.E."/>
            <person name="de Vos W.M."/>
            <person name="Barrangou R."/>
            <person name="Klaenhammer T.R."/>
            <person name="Caufield P.W."/>
            <person name="Cui Y."/>
            <person name="Zhang H."/>
            <person name="O'Toole P.W."/>
        </authorList>
    </citation>
    <scope>NUCLEOTIDE SEQUENCE [LARGE SCALE GENOMIC DNA]</scope>
    <source>
        <strain evidence="2 3">DSM 20505</strain>
    </source>
</reference>
<organism evidence="2 3">
    <name type="scientific">Lacticaseibacillus sharpeae JCM 1186 = DSM 20505</name>
    <dbReference type="NCBI Taxonomy" id="1291052"/>
    <lineage>
        <taxon>Bacteria</taxon>
        <taxon>Bacillati</taxon>
        <taxon>Bacillota</taxon>
        <taxon>Bacilli</taxon>
        <taxon>Lactobacillales</taxon>
        <taxon>Lactobacillaceae</taxon>
        <taxon>Lacticaseibacillus</taxon>
    </lineage>
</organism>
<name>A0A0R1ZJH6_9LACO</name>
<sequence length="204" mass="24028">MFERGVEEMQAEMLNKLLKVNNGQVTRQQVEQSGIDPHLLSTLTRDGRLERVDRGVYIDPAIFEDDMYILQYRFSKGIFFKDTALYLHHMIDRTPGMYEMSFPQNYHPTVIDRYPVKVYRQKLEWQELGVEEVLSPGQHLVRTYNIERTLCDILRTRDASDAETIKQAMVSFSKIKNKKLHRLSGHADIFKVKDKIRAYMEVLL</sequence>
<dbReference type="Proteomes" id="UP000051679">
    <property type="component" value="Unassembled WGS sequence"/>
</dbReference>
<protein>
    <submittedName>
        <fullName evidence="2">Abortive infection protein AbiGI</fullName>
    </submittedName>
</protein>
<evidence type="ECO:0000313" key="2">
    <source>
        <dbReference type="EMBL" id="KRM55128.1"/>
    </source>
</evidence>
<feature type="domain" description="AbiEi antitoxin N-terminal" evidence="1">
    <location>
        <begin position="21"/>
        <end position="57"/>
    </location>
</feature>
<dbReference type="InterPro" id="IPR025159">
    <property type="entry name" value="AbiEi_N"/>
</dbReference>
<dbReference type="STRING" id="1291052.FC18_GL001575"/>
<dbReference type="Pfam" id="PF13338">
    <property type="entry name" value="AbiEi_4"/>
    <property type="match status" value="1"/>
</dbReference>
<comment type="caution">
    <text evidence="2">The sequence shown here is derived from an EMBL/GenBank/DDBJ whole genome shotgun (WGS) entry which is preliminary data.</text>
</comment>
<dbReference type="PATRIC" id="fig|1291052.5.peg.1604"/>
<dbReference type="EMBL" id="AYYO01000030">
    <property type="protein sequence ID" value="KRM55128.1"/>
    <property type="molecule type" value="Genomic_DNA"/>
</dbReference>
<evidence type="ECO:0000259" key="1">
    <source>
        <dbReference type="Pfam" id="PF13338"/>
    </source>
</evidence>
<evidence type="ECO:0000313" key="3">
    <source>
        <dbReference type="Proteomes" id="UP000051679"/>
    </source>
</evidence>
<keyword evidence="3" id="KW-1185">Reference proteome</keyword>